<name>A0A5N6L6W9_9ASTR</name>
<dbReference type="Proteomes" id="UP000326396">
    <property type="component" value="Unassembled WGS sequence"/>
</dbReference>
<organism evidence="1 2">
    <name type="scientific">Mikania micrantha</name>
    <name type="common">bitter vine</name>
    <dbReference type="NCBI Taxonomy" id="192012"/>
    <lineage>
        <taxon>Eukaryota</taxon>
        <taxon>Viridiplantae</taxon>
        <taxon>Streptophyta</taxon>
        <taxon>Embryophyta</taxon>
        <taxon>Tracheophyta</taxon>
        <taxon>Spermatophyta</taxon>
        <taxon>Magnoliopsida</taxon>
        <taxon>eudicotyledons</taxon>
        <taxon>Gunneridae</taxon>
        <taxon>Pentapetalae</taxon>
        <taxon>asterids</taxon>
        <taxon>campanulids</taxon>
        <taxon>Asterales</taxon>
        <taxon>Asteraceae</taxon>
        <taxon>Asteroideae</taxon>
        <taxon>Heliantheae alliance</taxon>
        <taxon>Eupatorieae</taxon>
        <taxon>Mikania</taxon>
    </lineage>
</organism>
<protein>
    <submittedName>
        <fullName evidence="1">Uncharacterized protein</fullName>
    </submittedName>
</protein>
<proteinExistence type="predicted"/>
<evidence type="ECO:0000313" key="1">
    <source>
        <dbReference type="EMBL" id="KAC9132075.1"/>
    </source>
</evidence>
<comment type="caution">
    <text evidence="1">The sequence shown here is derived from an EMBL/GenBank/DDBJ whole genome shotgun (WGS) entry which is preliminary data.</text>
</comment>
<dbReference type="EMBL" id="SZYD01002793">
    <property type="protein sequence ID" value="KAC9132075.1"/>
    <property type="molecule type" value="Genomic_DNA"/>
</dbReference>
<reference evidence="1 2" key="1">
    <citation type="submission" date="2019-05" db="EMBL/GenBank/DDBJ databases">
        <title>Mikania micrantha, genome provides insights into the molecular mechanism of rapid growth.</title>
        <authorList>
            <person name="Liu B."/>
        </authorList>
    </citation>
    <scope>NUCLEOTIDE SEQUENCE [LARGE SCALE GENOMIC DNA]</scope>
    <source>
        <strain evidence="1">NLD-2019</strain>
        <tissue evidence="1">Leaf</tissue>
    </source>
</reference>
<keyword evidence="2" id="KW-1185">Reference proteome</keyword>
<gene>
    <name evidence="1" type="ORF">E3N88_46321</name>
</gene>
<dbReference type="AlphaFoldDB" id="A0A5N6L6W9"/>
<accession>A0A5N6L6W9</accession>
<sequence length="94" mass="10977">MRFSDLLIRTTANRLEKNRKDGMIPANQGWLQNGKASVPRPNRPYAWDLSPFMWPVKINSEGVEEARIQKREEKVQAQWISMGLYPMFLLPCQT</sequence>
<evidence type="ECO:0000313" key="2">
    <source>
        <dbReference type="Proteomes" id="UP000326396"/>
    </source>
</evidence>